<dbReference type="SUPFAM" id="SSF55729">
    <property type="entry name" value="Acyl-CoA N-acyltransferases (Nat)"/>
    <property type="match status" value="1"/>
</dbReference>
<reference evidence="2" key="1">
    <citation type="journal article" date="2021" name="PeerJ">
        <title>Extensive microbial diversity within the chicken gut microbiome revealed by metagenomics and culture.</title>
        <authorList>
            <person name="Gilroy R."/>
            <person name="Ravi A."/>
            <person name="Getino M."/>
            <person name="Pursley I."/>
            <person name="Horton D.L."/>
            <person name="Alikhan N.F."/>
            <person name="Baker D."/>
            <person name="Gharbi K."/>
            <person name="Hall N."/>
            <person name="Watson M."/>
            <person name="Adriaenssens E.M."/>
            <person name="Foster-Nyarko E."/>
            <person name="Jarju S."/>
            <person name="Secka A."/>
            <person name="Antonio M."/>
            <person name="Oren A."/>
            <person name="Chaudhuri R.R."/>
            <person name="La Ragione R."/>
            <person name="Hildebrand F."/>
            <person name="Pallen M.J."/>
        </authorList>
    </citation>
    <scope>NUCLEOTIDE SEQUENCE</scope>
    <source>
        <strain evidence="2">CHK149-3286</strain>
    </source>
</reference>
<organism evidence="2 3">
    <name type="scientific">Staphylococcus kloosii</name>
    <dbReference type="NCBI Taxonomy" id="29384"/>
    <lineage>
        <taxon>Bacteria</taxon>
        <taxon>Bacillati</taxon>
        <taxon>Bacillota</taxon>
        <taxon>Bacilli</taxon>
        <taxon>Bacillales</taxon>
        <taxon>Staphylococcaceae</taxon>
        <taxon>Staphylococcus</taxon>
    </lineage>
</organism>
<dbReference type="EC" id="2.3.1.-" evidence="2"/>
<sequence length="251" mass="29040">MSNVTMRNIYQSGQLKMEDDNKLIYLTPSEPIVYVSNYWIYKQMPSVKQWVNDIETQSTMHKAQGSNHLSFTFPENETPDDQLLKEIKDKDFELSYLELYAISPEELNFNTTIDIDVQFVTQDNIEDYLSIHQVFAKPFGDDYLQQSTEIIRDQFVDDNKDRIIAYKGTIPVGIMDLIKSEDTIEIDGFGVLPDYQRQGIGEVMQSFVATVANNRTIILVADGEDTAKDMYLKQGYVYISYSYNVLKEHIN</sequence>
<dbReference type="GO" id="GO:0016747">
    <property type="term" value="F:acyltransferase activity, transferring groups other than amino-acyl groups"/>
    <property type="evidence" value="ECO:0007669"/>
    <property type="project" value="InterPro"/>
</dbReference>
<dbReference type="Pfam" id="PF18467">
    <property type="entry name" value="DUF5613"/>
    <property type="match status" value="1"/>
</dbReference>
<dbReference type="InterPro" id="IPR016181">
    <property type="entry name" value="Acyl_CoA_acyltransferase"/>
</dbReference>
<feature type="domain" description="N-acetyltransferase" evidence="1">
    <location>
        <begin position="115"/>
        <end position="251"/>
    </location>
</feature>
<dbReference type="CDD" id="cd04301">
    <property type="entry name" value="NAT_SF"/>
    <property type="match status" value="1"/>
</dbReference>
<evidence type="ECO:0000313" key="3">
    <source>
        <dbReference type="Proteomes" id="UP000706163"/>
    </source>
</evidence>
<accession>A0A921H0J9</accession>
<comment type="caution">
    <text evidence="2">The sequence shown here is derived from an EMBL/GenBank/DDBJ whole genome shotgun (WGS) entry which is preliminary data.</text>
</comment>
<dbReference type="InterPro" id="IPR040549">
    <property type="entry name" value="DUF5613"/>
</dbReference>
<dbReference type="Gene3D" id="3.40.630.30">
    <property type="match status" value="1"/>
</dbReference>
<gene>
    <name evidence="2" type="ORF">K8V85_06915</name>
</gene>
<evidence type="ECO:0000259" key="1">
    <source>
        <dbReference type="PROSITE" id="PS51186"/>
    </source>
</evidence>
<dbReference type="PROSITE" id="PS51186">
    <property type="entry name" value="GNAT"/>
    <property type="match status" value="1"/>
</dbReference>
<proteinExistence type="predicted"/>
<name>A0A921H0J9_9STAP</name>
<dbReference type="InterPro" id="IPR000182">
    <property type="entry name" value="GNAT_dom"/>
</dbReference>
<keyword evidence="2" id="KW-0012">Acyltransferase</keyword>
<dbReference type="EMBL" id="DYVT01000076">
    <property type="protein sequence ID" value="HJF68027.1"/>
    <property type="molecule type" value="Genomic_DNA"/>
</dbReference>
<evidence type="ECO:0000313" key="2">
    <source>
        <dbReference type="EMBL" id="HJF68027.1"/>
    </source>
</evidence>
<dbReference type="RefSeq" id="WP_278675347.1">
    <property type="nucleotide sequence ID" value="NZ_DYVT01000076.1"/>
</dbReference>
<dbReference type="Proteomes" id="UP000706163">
    <property type="component" value="Unassembled WGS sequence"/>
</dbReference>
<reference evidence="2" key="2">
    <citation type="submission" date="2021-09" db="EMBL/GenBank/DDBJ databases">
        <authorList>
            <person name="Gilroy R."/>
        </authorList>
    </citation>
    <scope>NUCLEOTIDE SEQUENCE</scope>
    <source>
        <strain evidence="2">CHK149-3286</strain>
    </source>
</reference>
<dbReference type="Pfam" id="PF00583">
    <property type="entry name" value="Acetyltransf_1"/>
    <property type="match status" value="1"/>
</dbReference>
<keyword evidence="2" id="KW-0808">Transferase</keyword>
<protein>
    <submittedName>
        <fullName evidence="2">GNAT family N-acetyltransferase</fullName>
        <ecNumber evidence="2">2.3.1.-</ecNumber>
    </submittedName>
</protein>
<dbReference type="AlphaFoldDB" id="A0A921H0J9"/>